<feature type="chain" id="PRO_5004084636" evidence="1">
    <location>
        <begin position="21"/>
        <end position="143"/>
    </location>
</feature>
<sequence>MWAHSQGVLFLLGCSSLVQAASFRYHDNKPEKRNFLDDILGAIGGGSDGDHGGAKTVTETLKATITVGGGAVLGGSNGTAVTQTVTVTHTAPAGAADCAAGTEPASGLATTVYNVAPPLTITQTSTVTMVQMIACAPSLQAPQ</sequence>
<organism evidence="2 3">
    <name type="scientific">Eutypa lata (strain UCR-EL1)</name>
    <name type="common">Grapevine dieback disease fungus</name>
    <name type="synonym">Eutypa armeniacae</name>
    <dbReference type="NCBI Taxonomy" id="1287681"/>
    <lineage>
        <taxon>Eukaryota</taxon>
        <taxon>Fungi</taxon>
        <taxon>Dikarya</taxon>
        <taxon>Ascomycota</taxon>
        <taxon>Pezizomycotina</taxon>
        <taxon>Sordariomycetes</taxon>
        <taxon>Xylariomycetidae</taxon>
        <taxon>Xylariales</taxon>
        <taxon>Diatrypaceae</taxon>
        <taxon>Eutypa</taxon>
    </lineage>
</organism>
<keyword evidence="1" id="KW-0732">Signal</keyword>
<dbReference type="OrthoDB" id="5244935at2759"/>
<dbReference type="AlphaFoldDB" id="M7SHY6"/>
<accession>M7SHY6</accession>
<name>M7SHY6_EUTLA</name>
<gene>
    <name evidence="2" type="ORF">UCREL1_9146</name>
</gene>
<dbReference type="KEGG" id="ela:UCREL1_9146"/>
<feature type="signal peptide" evidence="1">
    <location>
        <begin position="1"/>
        <end position="20"/>
    </location>
</feature>
<dbReference type="Proteomes" id="UP000012174">
    <property type="component" value="Unassembled WGS sequence"/>
</dbReference>
<dbReference type="STRING" id="1287681.M7SHY6"/>
<evidence type="ECO:0000313" key="2">
    <source>
        <dbReference type="EMBL" id="EMR63898.1"/>
    </source>
</evidence>
<dbReference type="EMBL" id="KB707143">
    <property type="protein sequence ID" value="EMR63898.1"/>
    <property type="molecule type" value="Genomic_DNA"/>
</dbReference>
<evidence type="ECO:0000313" key="3">
    <source>
        <dbReference type="Proteomes" id="UP000012174"/>
    </source>
</evidence>
<protein>
    <submittedName>
        <fullName evidence="2">Uncharacterized protein</fullName>
    </submittedName>
</protein>
<reference evidence="3" key="1">
    <citation type="journal article" date="2013" name="Genome Announc.">
        <title>Draft genome sequence of the grapevine dieback fungus Eutypa lata UCR-EL1.</title>
        <authorList>
            <person name="Blanco-Ulate B."/>
            <person name="Rolshausen P.E."/>
            <person name="Cantu D."/>
        </authorList>
    </citation>
    <scope>NUCLEOTIDE SEQUENCE [LARGE SCALE GENOMIC DNA]</scope>
    <source>
        <strain evidence="3">UCR-EL1</strain>
    </source>
</reference>
<proteinExistence type="predicted"/>
<dbReference type="HOGENOM" id="CLU_1806157_0_0_1"/>
<keyword evidence="3" id="KW-1185">Reference proteome</keyword>
<evidence type="ECO:0000256" key="1">
    <source>
        <dbReference type="SAM" id="SignalP"/>
    </source>
</evidence>